<name>A0A7U7GAM2_9GAMM</name>
<sequence length="171" mass="19852">MVDQHEINEISPLPLNGLEESRRALLELISGMRRTLYLYTPLVRPELYNDADVLAAIRDRVVTQPKVRFQLVLPSAREWRSACPGLARLAERLTTALLLRIPDRRELPDWPELGQAFAIADEQALLRFSDPRRLIGEYVPQSSERMKELLELFRTIWDRSQPDPDLRVLNI</sequence>
<protein>
    <recommendedName>
        <fullName evidence="1">DUF7931 domain-containing protein</fullName>
    </recommendedName>
</protein>
<evidence type="ECO:0000313" key="3">
    <source>
        <dbReference type="Proteomes" id="UP000019184"/>
    </source>
</evidence>
<keyword evidence="3" id="KW-1185">Reference proteome</keyword>
<accession>A0A7U7GAM2</accession>
<reference evidence="2 3" key="1">
    <citation type="journal article" date="2014" name="ISME J.">
        <title>Candidatus Competibacter-lineage genomes retrieved from metagenomes reveal functional metabolic diversity.</title>
        <authorList>
            <person name="McIlroy S.J."/>
            <person name="Albertsen M."/>
            <person name="Andresen E.K."/>
            <person name="Saunders A.M."/>
            <person name="Kristiansen R."/>
            <person name="Stokholm-Bjerregaard M."/>
            <person name="Nielsen K.L."/>
            <person name="Nielsen P.H."/>
        </authorList>
    </citation>
    <scope>NUCLEOTIDE SEQUENCE [LARGE SCALE GENOMIC DNA]</scope>
    <source>
        <strain evidence="2 3">Run_B_J11</strain>
    </source>
</reference>
<feature type="domain" description="DUF7931" evidence="1">
    <location>
        <begin position="19"/>
        <end position="169"/>
    </location>
</feature>
<organism evidence="2 3">
    <name type="scientific">Candidatus Contendobacter odensis Run_B_J11</name>
    <dbReference type="NCBI Taxonomy" id="1400861"/>
    <lineage>
        <taxon>Bacteria</taxon>
        <taxon>Pseudomonadati</taxon>
        <taxon>Pseudomonadota</taxon>
        <taxon>Gammaproteobacteria</taxon>
        <taxon>Candidatus Competibacteraceae</taxon>
        <taxon>Candidatus Contendibacter</taxon>
    </lineage>
</organism>
<proteinExistence type="predicted"/>
<dbReference type="InterPro" id="IPR057691">
    <property type="entry name" value="DUF7931"/>
</dbReference>
<comment type="caution">
    <text evidence="2">The sequence shown here is derived from an EMBL/GenBank/DDBJ whole genome shotgun (WGS) entry which is preliminary data.</text>
</comment>
<evidence type="ECO:0000313" key="2">
    <source>
        <dbReference type="EMBL" id="CDH44826.1"/>
    </source>
</evidence>
<dbReference type="OrthoDB" id="9796171at2"/>
<dbReference type="Proteomes" id="UP000019184">
    <property type="component" value="Unassembled WGS sequence"/>
</dbReference>
<dbReference type="Pfam" id="PF25559">
    <property type="entry name" value="DUF7931"/>
    <property type="match status" value="1"/>
</dbReference>
<evidence type="ECO:0000259" key="1">
    <source>
        <dbReference type="Pfam" id="PF25559"/>
    </source>
</evidence>
<dbReference type="RefSeq" id="WP_034432000.1">
    <property type="nucleotide sequence ID" value="NZ_CBTK010000103.1"/>
</dbReference>
<gene>
    <name evidence="2" type="ORF">BN874_1910010</name>
</gene>
<dbReference type="AlphaFoldDB" id="A0A7U7GAM2"/>
<dbReference type="EMBL" id="CBTK010000103">
    <property type="protein sequence ID" value="CDH44826.1"/>
    <property type="molecule type" value="Genomic_DNA"/>
</dbReference>